<evidence type="ECO:0000313" key="1">
    <source>
        <dbReference type="EMBL" id="RGQ40208.1"/>
    </source>
</evidence>
<sequence>MKTIKSCEFNMDTGCVELRFQDGSMISIDCTAVENEAADSRFRRSELDYLIYNDPLAYVGLILNGDVEAYLNAVTEYKPYEN</sequence>
<dbReference type="EMBL" id="QRTC01000030">
    <property type="protein sequence ID" value="RGQ40208.1"/>
    <property type="molecule type" value="Genomic_DNA"/>
</dbReference>
<gene>
    <name evidence="1" type="ORF">DWY99_08425</name>
</gene>
<dbReference type="Pfam" id="PF19537">
    <property type="entry name" value="DUF6061"/>
    <property type="match status" value="1"/>
</dbReference>
<dbReference type="Proteomes" id="UP000284751">
    <property type="component" value="Unassembled WGS sequence"/>
</dbReference>
<protein>
    <submittedName>
        <fullName evidence="1">Uncharacterized protein</fullName>
    </submittedName>
</protein>
<name>A0A412AWM1_9FIRM</name>
<evidence type="ECO:0000313" key="2">
    <source>
        <dbReference type="Proteomes" id="UP000284751"/>
    </source>
</evidence>
<dbReference type="AlphaFoldDB" id="A0A412AWM1"/>
<comment type="caution">
    <text evidence="1">The sequence shown here is derived from an EMBL/GenBank/DDBJ whole genome shotgun (WGS) entry which is preliminary data.</text>
</comment>
<reference evidence="1 2" key="1">
    <citation type="submission" date="2018-08" db="EMBL/GenBank/DDBJ databases">
        <title>A genome reference for cultivated species of the human gut microbiota.</title>
        <authorList>
            <person name="Zou Y."/>
            <person name="Xue W."/>
            <person name="Luo G."/>
        </authorList>
    </citation>
    <scope>NUCLEOTIDE SEQUENCE [LARGE SCALE GENOMIC DNA]</scope>
    <source>
        <strain evidence="1 2">AF28-26</strain>
    </source>
</reference>
<dbReference type="InterPro" id="IPR045705">
    <property type="entry name" value="DUF6061"/>
</dbReference>
<proteinExistence type="predicted"/>
<accession>A0A412AWM1</accession>
<organism evidence="1 2">
    <name type="scientific">[Clostridium] leptum</name>
    <dbReference type="NCBI Taxonomy" id="1535"/>
    <lineage>
        <taxon>Bacteria</taxon>
        <taxon>Bacillati</taxon>
        <taxon>Bacillota</taxon>
        <taxon>Clostridia</taxon>
        <taxon>Eubacteriales</taxon>
        <taxon>Oscillospiraceae</taxon>
        <taxon>Oscillospiraceae incertae sedis</taxon>
    </lineage>
</organism>